<accession>A0A6C0CQ96</accession>
<dbReference type="AlphaFoldDB" id="A0A6C0CQ96"/>
<name>A0A6C0CQ96_9ZZZZ</name>
<protein>
    <submittedName>
        <fullName evidence="1">Uncharacterized protein</fullName>
    </submittedName>
</protein>
<dbReference type="EMBL" id="MN739467">
    <property type="protein sequence ID" value="QHT06302.1"/>
    <property type="molecule type" value="Genomic_DNA"/>
</dbReference>
<sequence>MTEYEINDVRKDSEFRKISFSKFQKTKVKKELLQCLIASKIEPACYWCAELVCAGHYIDIWEIIIMFTSRYIHLGNPTLPTYISLRMENFKDVMSNGFVGNELALRNNQKIRQIFGEVMATLCLSKKRHVYEAVKIKKQEEFNMAHMASKLKAPNVSYGNKCFLPEDPKELFISVNELAYHLSNESKNAYNACYWVEWILEFQTICKKKKEEIIAERRSWACVDSKYQKDGVWIIWDLIKNRAKEKGCRITNKVINALIDMFCLKYTDGVKKRRKYLIYFAISLLTEMVDFKISIWTDKKVVQNVVSKIDLVYKECKKNEKRPATDYLFNGVERSNLDKTLDRLERMNKLMGMG</sequence>
<organism evidence="1">
    <name type="scientific">viral metagenome</name>
    <dbReference type="NCBI Taxonomy" id="1070528"/>
    <lineage>
        <taxon>unclassified sequences</taxon>
        <taxon>metagenomes</taxon>
        <taxon>organismal metagenomes</taxon>
    </lineage>
</organism>
<proteinExistence type="predicted"/>
<reference evidence="1" key="1">
    <citation type="journal article" date="2020" name="Nature">
        <title>Giant virus diversity and host interactions through global metagenomics.</title>
        <authorList>
            <person name="Schulz F."/>
            <person name="Roux S."/>
            <person name="Paez-Espino D."/>
            <person name="Jungbluth S."/>
            <person name="Walsh D.A."/>
            <person name="Denef V.J."/>
            <person name="McMahon K.D."/>
            <person name="Konstantinidis K.T."/>
            <person name="Eloe-Fadrosh E.A."/>
            <person name="Kyrpides N.C."/>
            <person name="Woyke T."/>
        </authorList>
    </citation>
    <scope>NUCLEOTIDE SEQUENCE</scope>
    <source>
        <strain evidence="1">GVMAG-M-3300021425-30</strain>
    </source>
</reference>
<evidence type="ECO:0000313" key="1">
    <source>
        <dbReference type="EMBL" id="QHT06302.1"/>
    </source>
</evidence>